<dbReference type="Gene3D" id="3.10.450.50">
    <property type="match status" value="1"/>
</dbReference>
<reference evidence="3 4" key="1">
    <citation type="journal article" date="2024" name="Front Chem Biol">
        <title>Unveiling the potential of Daldinia eschscholtzii MFLUCC 19-0629 through bioactivity and bioinformatics studies for enhanced sustainable agriculture production.</title>
        <authorList>
            <person name="Brooks S."/>
            <person name="Weaver J.A."/>
            <person name="Klomchit A."/>
            <person name="Alharthi S.A."/>
            <person name="Onlamun T."/>
            <person name="Nurani R."/>
            <person name="Vong T.K."/>
            <person name="Alberti F."/>
            <person name="Greco C."/>
        </authorList>
    </citation>
    <scope>NUCLEOTIDE SEQUENCE [LARGE SCALE GENOMIC DNA]</scope>
    <source>
        <strain evidence="3">MFLUCC 19-0629</strain>
    </source>
</reference>
<dbReference type="SUPFAM" id="SSF54427">
    <property type="entry name" value="NTF2-like"/>
    <property type="match status" value="1"/>
</dbReference>
<evidence type="ECO:0000313" key="4">
    <source>
        <dbReference type="Proteomes" id="UP001369815"/>
    </source>
</evidence>
<dbReference type="EMBL" id="JBANMG010000004">
    <property type="protein sequence ID" value="KAK6954735.1"/>
    <property type="molecule type" value="Genomic_DNA"/>
</dbReference>
<dbReference type="PROSITE" id="PS50177">
    <property type="entry name" value="NTF2_DOMAIN"/>
    <property type="match status" value="1"/>
</dbReference>
<keyword evidence="4" id="KW-1185">Reference proteome</keyword>
<dbReference type="AlphaFoldDB" id="A0AAX6MQ19"/>
<feature type="domain" description="NTF2" evidence="2">
    <location>
        <begin position="16"/>
        <end position="191"/>
    </location>
</feature>
<gene>
    <name evidence="3" type="ORF">Daesc_004704</name>
</gene>
<comment type="caution">
    <text evidence="3">The sequence shown here is derived from an EMBL/GenBank/DDBJ whole genome shotgun (WGS) entry which is preliminary data.</text>
</comment>
<name>A0AAX6MQ19_9PEZI</name>
<feature type="region of interest" description="Disordered" evidence="1">
    <location>
        <begin position="128"/>
        <end position="152"/>
    </location>
</feature>
<evidence type="ECO:0000259" key="2">
    <source>
        <dbReference type="PROSITE" id="PS50177"/>
    </source>
</evidence>
<proteinExistence type="predicted"/>
<accession>A0AAX6MQ19</accession>
<dbReference type="Proteomes" id="UP001369815">
    <property type="component" value="Unassembled WGS sequence"/>
</dbReference>
<dbReference type="InterPro" id="IPR018222">
    <property type="entry name" value="Nuclear_transport_factor_2_euk"/>
</dbReference>
<dbReference type="InterPro" id="IPR032710">
    <property type="entry name" value="NTF2-like_dom_sf"/>
</dbReference>
<evidence type="ECO:0000313" key="3">
    <source>
        <dbReference type="EMBL" id="KAK6954735.1"/>
    </source>
</evidence>
<protein>
    <recommendedName>
        <fullName evidence="2">NTF2 domain-containing protein</fullName>
    </recommendedName>
</protein>
<organism evidence="3 4">
    <name type="scientific">Daldinia eschscholtzii</name>
    <dbReference type="NCBI Taxonomy" id="292717"/>
    <lineage>
        <taxon>Eukaryota</taxon>
        <taxon>Fungi</taxon>
        <taxon>Dikarya</taxon>
        <taxon>Ascomycota</taxon>
        <taxon>Pezizomycotina</taxon>
        <taxon>Sordariomycetes</taxon>
        <taxon>Xylariomycetidae</taxon>
        <taxon>Xylariales</taxon>
        <taxon>Hypoxylaceae</taxon>
        <taxon>Daldinia</taxon>
    </lineage>
</organism>
<evidence type="ECO:0000256" key="1">
    <source>
        <dbReference type="SAM" id="MobiDB-lite"/>
    </source>
</evidence>
<sequence>MALPNPETQAKVASEAAQSFVDHFYETLNKRRSLAPFYASTSPRLSAAGVNPDISINGLVLADVAAYESLLDSQGGHVTYDVASFDAHPVNPVYRIGEPDAGPGDAAAARSGDRLSFSVQVSGIVRYGRGRGDGKSGSDAAASGGNGDDDTAPLEKPFNEAFLLVPHWEAWTRNAARGLRKWVIVSQNFRAL</sequence>